<evidence type="ECO:0000313" key="1">
    <source>
        <dbReference type="EMBL" id="CUP65891.1"/>
    </source>
</evidence>
<dbReference type="EMBL" id="CYZT01000441">
    <property type="protein sequence ID" value="CUP65891.1"/>
    <property type="molecule type" value="Genomic_DNA"/>
</dbReference>
<sequence>MTSPRTRREKPTHEVMTRARMILRVPRSRTPTRAIISTMPGRPWNTLEMAVITPSTIPPQ</sequence>
<reference evidence="1 2" key="1">
    <citation type="submission" date="2015-09" db="EMBL/GenBank/DDBJ databases">
        <authorList>
            <consortium name="Pathogen Informatics"/>
        </authorList>
    </citation>
    <scope>NUCLEOTIDE SEQUENCE [LARGE SCALE GENOMIC DNA]</scope>
    <source>
        <strain evidence="1 2">2789STDY5608854</strain>
    </source>
</reference>
<proteinExistence type="predicted"/>
<evidence type="ECO:0000313" key="2">
    <source>
        <dbReference type="Proteomes" id="UP000095746"/>
    </source>
</evidence>
<gene>
    <name evidence="1" type="ORF">ERS852411_03433</name>
</gene>
<organism evidence="1 2">
    <name type="scientific">Flavonifractor plautii</name>
    <name type="common">Fusobacterium plautii</name>
    <dbReference type="NCBI Taxonomy" id="292800"/>
    <lineage>
        <taxon>Bacteria</taxon>
        <taxon>Bacillati</taxon>
        <taxon>Bacillota</taxon>
        <taxon>Clostridia</taxon>
        <taxon>Eubacteriales</taxon>
        <taxon>Oscillospiraceae</taxon>
        <taxon>Flavonifractor</taxon>
    </lineage>
</organism>
<dbReference type="Proteomes" id="UP000095746">
    <property type="component" value="Unassembled WGS sequence"/>
</dbReference>
<dbReference type="AlphaFoldDB" id="A0A174Q213"/>
<name>A0A174Q213_FLAPL</name>
<accession>A0A174Q213</accession>
<protein>
    <submittedName>
        <fullName evidence="1">Uncharacterized protein</fullName>
    </submittedName>
</protein>